<dbReference type="Proteomes" id="UP000243006">
    <property type="component" value="Unassembled WGS sequence"/>
</dbReference>
<comment type="caution">
    <text evidence="2">The sequence shown here is derived from an EMBL/GenBank/DDBJ whole genome shotgun (WGS) entry which is preliminary data.</text>
</comment>
<keyword evidence="1" id="KW-1133">Transmembrane helix</keyword>
<reference evidence="2 3" key="1">
    <citation type="submission" date="2015-04" db="EMBL/GenBank/DDBJ databases">
        <title>Draft genome of the roundworm Trichinella nativa.</title>
        <authorList>
            <person name="Mitreva M."/>
        </authorList>
    </citation>
    <scope>NUCLEOTIDE SEQUENCE [LARGE SCALE GENOMIC DNA]</scope>
    <source>
        <strain evidence="2 3">ISS45</strain>
    </source>
</reference>
<name>A0A1Y3EPT7_9BILA</name>
<keyword evidence="1" id="KW-0812">Transmembrane</keyword>
<keyword evidence="1" id="KW-0472">Membrane</keyword>
<evidence type="ECO:0000256" key="1">
    <source>
        <dbReference type="SAM" id="Phobius"/>
    </source>
</evidence>
<evidence type="ECO:0008006" key="4">
    <source>
        <dbReference type="Google" id="ProtNLM"/>
    </source>
</evidence>
<protein>
    <recommendedName>
        <fullName evidence="4">Major facilitator superfamily (MFS) profile domain-containing protein</fullName>
    </recommendedName>
</protein>
<dbReference type="AlphaFoldDB" id="A0A1Y3EPT7"/>
<dbReference type="EMBL" id="LVZM01005116">
    <property type="protein sequence ID" value="OUC47171.1"/>
    <property type="molecule type" value="Genomic_DNA"/>
</dbReference>
<dbReference type="InterPro" id="IPR036259">
    <property type="entry name" value="MFS_trans_sf"/>
</dbReference>
<accession>A0A1Y3EPT7</accession>
<organism evidence="2 3">
    <name type="scientific">Trichinella nativa</name>
    <dbReference type="NCBI Taxonomy" id="6335"/>
    <lineage>
        <taxon>Eukaryota</taxon>
        <taxon>Metazoa</taxon>
        <taxon>Ecdysozoa</taxon>
        <taxon>Nematoda</taxon>
        <taxon>Enoplea</taxon>
        <taxon>Dorylaimia</taxon>
        <taxon>Trichinellida</taxon>
        <taxon>Trichinellidae</taxon>
        <taxon>Trichinella</taxon>
    </lineage>
</organism>
<evidence type="ECO:0000313" key="3">
    <source>
        <dbReference type="Proteomes" id="UP000243006"/>
    </source>
</evidence>
<evidence type="ECO:0000313" key="2">
    <source>
        <dbReference type="EMBL" id="OUC47171.1"/>
    </source>
</evidence>
<gene>
    <name evidence="2" type="ORF">D917_01484</name>
</gene>
<proteinExistence type="predicted"/>
<sequence>MVHISIDSSASTHAQLNIRPTKITAKVIILTLIAVLSGFLFGYDTGVVSGAMLIVKVQFDLDDIWQEVGHHILQFQS</sequence>
<feature type="transmembrane region" description="Helical" evidence="1">
    <location>
        <begin position="23"/>
        <end position="43"/>
    </location>
</feature>
<dbReference type="Gene3D" id="1.20.1250.20">
    <property type="entry name" value="MFS general substrate transporter like domains"/>
    <property type="match status" value="1"/>
</dbReference>